<dbReference type="AlphaFoldDB" id="A0A9D1TYF9"/>
<evidence type="ECO:0000256" key="1">
    <source>
        <dbReference type="SAM" id="Phobius"/>
    </source>
</evidence>
<protein>
    <recommendedName>
        <fullName evidence="4">Transmembrane protein</fullName>
    </recommendedName>
</protein>
<gene>
    <name evidence="2" type="ORF">H9888_06100</name>
</gene>
<keyword evidence="1" id="KW-0472">Membrane</keyword>
<feature type="transmembrane region" description="Helical" evidence="1">
    <location>
        <begin position="50"/>
        <end position="71"/>
    </location>
</feature>
<evidence type="ECO:0000313" key="2">
    <source>
        <dbReference type="EMBL" id="HIW11057.1"/>
    </source>
</evidence>
<comment type="caution">
    <text evidence="2">The sequence shown here is derived from an EMBL/GenBank/DDBJ whole genome shotgun (WGS) entry which is preliminary data.</text>
</comment>
<dbReference type="EMBL" id="DXHL01000028">
    <property type="protein sequence ID" value="HIW11057.1"/>
    <property type="molecule type" value="Genomic_DNA"/>
</dbReference>
<dbReference type="Proteomes" id="UP000823926">
    <property type="component" value="Unassembled WGS sequence"/>
</dbReference>
<accession>A0A9D1TYF9</accession>
<name>A0A9D1TYF9_9BACT</name>
<keyword evidence="1" id="KW-0812">Transmembrane</keyword>
<evidence type="ECO:0008006" key="4">
    <source>
        <dbReference type="Google" id="ProtNLM"/>
    </source>
</evidence>
<sequence length="174" mass="19155">MTTQNQSITSATLLTRRKSPKAILCAIALIVVGTALYLVSDLLPDNSSSLYMACVVGGLIMGFIGLLKLFVGGKEALYLPTKSPVRSYTLYIEALSGDEVARLLTERRFDDLRRARRKESGPVRIDVQRSKDDRFISLQVMQFIPYSYEPVAEPFCFEGAEAAEVAESVGNPAK</sequence>
<keyword evidence="1" id="KW-1133">Transmembrane helix</keyword>
<reference evidence="2" key="2">
    <citation type="submission" date="2021-04" db="EMBL/GenBank/DDBJ databases">
        <authorList>
            <person name="Gilroy R."/>
        </authorList>
    </citation>
    <scope>NUCLEOTIDE SEQUENCE</scope>
    <source>
        <strain evidence="2">ChiBcec15-1070</strain>
    </source>
</reference>
<organism evidence="2 3">
    <name type="scientific">Candidatus Rikenella faecigallinarum</name>
    <dbReference type="NCBI Taxonomy" id="2838745"/>
    <lineage>
        <taxon>Bacteria</taxon>
        <taxon>Pseudomonadati</taxon>
        <taxon>Bacteroidota</taxon>
        <taxon>Bacteroidia</taxon>
        <taxon>Bacteroidales</taxon>
        <taxon>Rikenellaceae</taxon>
        <taxon>Rikenella</taxon>
    </lineage>
</organism>
<reference evidence="2" key="1">
    <citation type="journal article" date="2021" name="PeerJ">
        <title>Extensive microbial diversity within the chicken gut microbiome revealed by metagenomics and culture.</title>
        <authorList>
            <person name="Gilroy R."/>
            <person name="Ravi A."/>
            <person name="Getino M."/>
            <person name="Pursley I."/>
            <person name="Horton D.L."/>
            <person name="Alikhan N.F."/>
            <person name="Baker D."/>
            <person name="Gharbi K."/>
            <person name="Hall N."/>
            <person name="Watson M."/>
            <person name="Adriaenssens E.M."/>
            <person name="Foster-Nyarko E."/>
            <person name="Jarju S."/>
            <person name="Secka A."/>
            <person name="Antonio M."/>
            <person name="Oren A."/>
            <person name="Chaudhuri R.R."/>
            <person name="La Ragione R."/>
            <person name="Hildebrand F."/>
            <person name="Pallen M.J."/>
        </authorList>
    </citation>
    <scope>NUCLEOTIDE SEQUENCE</scope>
    <source>
        <strain evidence="2">ChiBcec15-1070</strain>
    </source>
</reference>
<feature type="transmembrane region" description="Helical" evidence="1">
    <location>
        <begin position="21"/>
        <end position="38"/>
    </location>
</feature>
<proteinExistence type="predicted"/>
<evidence type="ECO:0000313" key="3">
    <source>
        <dbReference type="Proteomes" id="UP000823926"/>
    </source>
</evidence>